<sequence length="73" mass="8650">MEQRKCENADDMKQNKRRQESPVEACFDYVNVLVKIHLHQEVPMHKNRFPTLRYANNDRHKGALSSVRAHSFV</sequence>
<evidence type="ECO:0000313" key="3">
    <source>
        <dbReference type="Proteomes" id="UP000054653"/>
    </source>
</evidence>
<dbReference type="Proteomes" id="UP000054653">
    <property type="component" value="Unassembled WGS sequence"/>
</dbReference>
<dbReference type="EMBL" id="JYDI01000525">
    <property type="protein sequence ID" value="KRY44623.1"/>
    <property type="molecule type" value="Genomic_DNA"/>
</dbReference>
<proteinExistence type="predicted"/>
<feature type="region of interest" description="Disordered" evidence="1">
    <location>
        <begin position="1"/>
        <end position="21"/>
    </location>
</feature>
<dbReference type="AlphaFoldDB" id="A0A0V1C5Q2"/>
<protein>
    <submittedName>
        <fullName evidence="2">Uncharacterized protein</fullName>
    </submittedName>
</protein>
<reference evidence="2 3" key="1">
    <citation type="submission" date="2015-01" db="EMBL/GenBank/DDBJ databases">
        <title>Evolution of Trichinella species and genotypes.</title>
        <authorList>
            <person name="Korhonen P.K."/>
            <person name="Edoardo P."/>
            <person name="Giuseppe L.R."/>
            <person name="Gasser R.B."/>
        </authorList>
    </citation>
    <scope>NUCLEOTIDE SEQUENCE [LARGE SCALE GENOMIC DNA]</scope>
    <source>
        <strain evidence="2">ISS120</strain>
    </source>
</reference>
<accession>A0A0V1C5Q2</accession>
<evidence type="ECO:0000256" key="1">
    <source>
        <dbReference type="SAM" id="MobiDB-lite"/>
    </source>
</evidence>
<keyword evidence="3" id="KW-1185">Reference proteome</keyword>
<organism evidence="2 3">
    <name type="scientific">Trichinella britovi</name>
    <name type="common">Parasitic roundworm</name>
    <dbReference type="NCBI Taxonomy" id="45882"/>
    <lineage>
        <taxon>Eukaryota</taxon>
        <taxon>Metazoa</taxon>
        <taxon>Ecdysozoa</taxon>
        <taxon>Nematoda</taxon>
        <taxon>Enoplea</taxon>
        <taxon>Dorylaimia</taxon>
        <taxon>Trichinellida</taxon>
        <taxon>Trichinellidae</taxon>
        <taxon>Trichinella</taxon>
    </lineage>
</organism>
<comment type="caution">
    <text evidence="2">The sequence shown here is derived from an EMBL/GenBank/DDBJ whole genome shotgun (WGS) entry which is preliminary data.</text>
</comment>
<name>A0A0V1C5Q2_TRIBR</name>
<evidence type="ECO:0000313" key="2">
    <source>
        <dbReference type="EMBL" id="KRY44623.1"/>
    </source>
</evidence>
<gene>
    <name evidence="2" type="ORF">T03_13302</name>
</gene>